<reference evidence="1 2" key="1">
    <citation type="submission" date="2020-03" db="EMBL/GenBank/DDBJ databases">
        <title>Whole genome shotgun sequence of Phytohabitans suffuscus NBRC 105367.</title>
        <authorList>
            <person name="Komaki H."/>
            <person name="Tamura T."/>
        </authorList>
    </citation>
    <scope>NUCLEOTIDE SEQUENCE [LARGE SCALE GENOMIC DNA]</scope>
    <source>
        <strain evidence="1 2">NBRC 105367</strain>
    </source>
</reference>
<dbReference type="InterPro" id="IPR011008">
    <property type="entry name" value="Dimeric_a/b-barrel"/>
</dbReference>
<dbReference type="RefSeq" id="WP_173152652.1">
    <property type="nucleotide sequence ID" value="NZ_AP022871.1"/>
</dbReference>
<sequence length="102" mass="11143">MDNAILVVRSNPVPGREDEYNKWYDGQHLPEILAIPGFAAARRYVLHGTPQAPPEFRYLTIYEIEGEVGDALARLASAELTASDSLDEGVSVVPYVPHAPAP</sequence>
<dbReference type="EMBL" id="AP022871">
    <property type="protein sequence ID" value="BCB82853.1"/>
    <property type="molecule type" value="Genomic_DNA"/>
</dbReference>
<protein>
    <recommendedName>
        <fullName evidence="3">EthD domain-containing protein</fullName>
    </recommendedName>
</protein>
<organism evidence="1 2">
    <name type="scientific">Phytohabitans suffuscus</name>
    <dbReference type="NCBI Taxonomy" id="624315"/>
    <lineage>
        <taxon>Bacteria</taxon>
        <taxon>Bacillati</taxon>
        <taxon>Actinomycetota</taxon>
        <taxon>Actinomycetes</taxon>
        <taxon>Micromonosporales</taxon>
        <taxon>Micromonosporaceae</taxon>
    </lineage>
</organism>
<reference evidence="1 2" key="2">
    <citation type="submission" date="2020-03" db="EMBL/GenBank/DDBJ databases">
        <authorList>
            <person name="Ichikawa N."/>
            <person name="Kimura A."/>
            <person name="Kitahashi Y."/>
            <person name="Uohara A."/>
        </authorList>
    </citation>
    <scope>NUCLEOTIDE SEQUENCE [LARGE SCALE GENOMIC DNA]</scope>
    <source>
        <strain evidence="1 2">NBRC 105367</strain>
    </source>
</reference>
<name>A0A6F8Y9Z9_9ACTN</name>
<proteinExistence type="predicted"/>
<dbReference type="KEGG" id="psuu:Psuf_001660"/>
<evidence type="ECO:0000313" key="1">
    <source>
        <dbReference type="EMBL" id="BCB82853.1"/>
    </source>
</evidence>
<keyword evidence="2" id="KW-1185">Reference proteome</keyword>
<dbReference type="SUPFAM" id="SSF54909">
    <property type="entry name" value="Dimeric alpha+beta barrel"/>
    <property type="match status" value="1"/>
</dbReference>
<evidence type="ECO:0000313" key="2">
    <source>
        <dbReference type="Proteomes" id="UP000503011"/>
    </source>
</evidence>
<gene>
    <name evidence="1" type="ORF">Psuf_001660</name>
</gene>
<accession>A0A6F8Y9Z9</accession>
<dbReference type="AlphaFoldDB" id="A0A6F8Y9Z9"/>
<dbReference type="Proteomes" id="UP000503011">
    <property type="component" value="Chromosome"/>
</dbReference>
<evidence type="ECO:0008006" key="3">
    <source>
        <dbReference type="Google" id="ProtNLM"/>
    </source>
</evidence>